<dbReference type="SUPFAM" id="SSF51695">
    <property type="entry name" value="PLC-like phosphodiesterases"/>
    <property type="match status" value="1"/>
</dbReference>
<gene>
    <name evidence="1" type="ORF">ASPACDRAFT_114382</name>
</gene>
<dbReference type="STRING" id="690307.A0A1L9X082"/>
<dbReference type="PANTHER" id="PTHR13593:SF146">
    <property type="entry name" value="PLC-LIKE PHOSPHODIESTERASE"/>
    <property type="match status" value="1"/>
</dbReference>
<protein>
    <recommendedName>
        <fullName evidence="3">PLC-like phosphodiesterase</fullName>
    </recommendedName>
</protein>
<dbReference type="RefSeq" id="XP_020058200.1">
    <property type="nucleotide sequence ID" value="XM_020195793.1"/>
</dbReference>
<dbReference type="AlphaFoldDB" id="A0A1L9X082"/>
<dbReference type="OrthoDB" id="1046782at2759"/>
<evidence type="ECO:0008006" key="3">
    <source>
        <dbReference type="Google" id="ProtNLM"/>
    </source>
</evidence>
<dbReference type="VEuPathDB" id="FungiDB:ASPACDRAFT_114382"/>
<evidence type="ECO:0000313" key="1">
    <source>
        <dbReference type="EMBL" id="OJK01861.1"/>
    </source>
</evidence>
<dbReference type="Proteomes" id="UP000184546">
    <property type="component" value="Unassembled WGS sequence"/>
</dbReference>
<dbReference type="OMA" id="PKQHQCY"/>
<reference evidence="2" key="1">
    <citation type="journal article" date="2017" name="Genome Biol.">
        <title>Comparative genomics reveals high biological diversity and specific adaptations in the industrially and medically important fungal genus Aspergillus.</title>
        <authorList>
            <person name="de Vries R.P."/>
            <person name="Riley R."/>
            <person name="Wiebenga A."/>
            <person name="Aguilar-Osorio G."/>
            <person name="Amillis S."/>
            <person name="Uchima C.A."/>
            <person name="Anderluh G."/>
            <person name="Asadollahi M."/>
            <person name="Askin M."/>
            <person name="Barry K."/>
            <person name="Battaglia E."/>
            <person name="Bayram O."/>
            <person name="Benocci T."/>
            <person name="Braus-Stromeyer S.A."/>
            <person name="Caldana C."/>
            <person name="Canovas D."/>
            <person name="Cerqueira G.C."/>
            <person name="Chen F."/>
            <person name="Chen W."/>
            <person name="Choi C."/>
            <person name="Clum A."/>
            <person name="Dos Santos R.A."/>
            <person name="Damasio A.R."/>
            <person name="Diallinas G."/>
            <person name="Emri T."/>
            <person name="Fekete E."/>
            <person name="Flipphi M."/>
            <person name="Freyberg S."/>
            <person name="Gallo A."/>
            <person name="Gournas C."/>
            <person name="Habgood R."/>
            <person name="Hainaut M."/>
            <person name="Harispe M.L."/>
            <person name="Henrissat B."/>
            <person name="Hilden K.S."/>
            <person name="Hope R."/>
            <person name="Hossain A."/>
            <person name="Karabika E."/>
            <person name="Karaffa L."/>
            <person name="Karanyi Z."/>
            <person name="Krasevec N."/>
            <person name="Kuo A."/>
            <person name="Kusch H."/>
            <person name="LaButti K."/>
            <person name="Lagendijk E.L."/>
            <person name="Lapidus A."/>
            <person name="Levasseur A."/>
            <person name="Lindquist E."/>
            <person name="Lipzen A."/>
            <person name="Logrieco A.F."/>
            <person name="MacCabe A."/>
            <person name="Maekelae M.R."/>
            <person name="Malavazi I."/>
            <person name="Melin P."/>
            <person name="Meyer V."/>
            <person name="Mielnichuk N."/>
            <person name="Miskei M."/>
            <person name="Molnar A.P."/>
            <person name="Mule G."/>
            <person name="Ngan C.Y."/>
            <person name="Orejas M."/>
            <person name="Orosz E."/>
            <person name="Ouedraogo J.P."/>
            <person name="Overkamp K.M."/>
            <person name="Park H.-S."/>
            <person name="Perrone G."/>
            <person name="Piumi F."/>
            <person name="Punt P.J."/>
            <person name="Ram A.F."/>
            <person name="Ramon A."/>
            <person name="Rauscher S."/>
            <person name="Record E."/>
            <person name="Riano-Pachon D.M."/>
            <person name="Robert V."/>
            <person name="Roehrig J."/>
            <person name="Ruller R."/>
            <person name="Salamov A."/>
            <person name="Salih N.S."/>
            <person name="Samson R.A."/>
            <person name="Sandor E."/>
            <person name="Sanguinetti M."/>
            <person name="Schuetze T."/>
            <person name="Sepcic K."/>
            <person name="Shelest E."/>
            <person name="Sherlock G."/>
            <person name="Sophianopoulou V."/>
            <person name="Squina F.M."/>
            <person name="Sun H."/>
            <person name="Susca A."/>
            <person name="Todd R.B."/>
            <person name="Tsang A."/>
            <person name="Unkles S.E."/>
            <person name="van de Wiele N."/>
            <person name="van Rossen-Uffink D."/>
            <person name="Oliveira J.V."/>
            <person name="Vesth T.C."/>
            <person name="Visser J."/>
            <person name="Yu J.-H."/>
            <person name="Zhou M."/>
            <person name="Andersen M.R."/>
            <person name="Archer D.B."/>
            <person name="Baker S.E."/>
            <person name="Benoit I."/>
            <person name="Brakhage A.A."/>
            <person name="Braus G.H."/>
            <person name="Fischer R."/>
            <person name="Frisvad J.C."/>
            <person name="Goldman G.H."/>
            <person name="Houbraken J."/>
            <person name="Oakley B."/>
            <person name="Pocsi I."/>
            <person name="Scazzocchio C."/>
            <person name="Seiboth B."/>
            <person name="vanKuyk P.A."/>
            <person name="Wortman J."/>
            <person name="Dyer P.S."/>
            <person name="Grigoriev I.V."/>
        </authorList>
    </citation>
    <scope>NUCLEOTIDE SEQUENCE [LARGE SCALE GENOMIC DNA]</scope>
    <source>
        <strain evidence="2">ATCC 16872 / CBS 172.66 / WB 5094</strain>
    </source>
</reference>
<sequence>MPSKGISVYSYISPAVEGYEVGFSIPGEDVLHTPAQNFTPRRLELDSANIPGADNFTGRCEWKVFRYGEVVASAYNDINTLTGKLTGGEMVSTQDFHPIVLEDAIITYGFYNAGRGEVGLTKRDQCYVTICSSGNRAWMGDLAPVGSMEAQKPFSRFALAAPHDNGMNSMDSCDAVFQHLDGDMLAAVRELVPMLAHIRHIPDGFLMEKLPHIVYGLAITQKKEIAVMLNMGARYFEFRPAKLLPIFQKISSLPDTYYFQHACIPGLAFDAFLRAQVAFLDENPTEIVTVHIRWDNIVAECERPTEEQIGELLTEACATTAVQPLTWGGRECFSQPIDELRSTGKRLICVIEADKYDSWTAEAYATLSADSILARFEGMTTEGQESSDLTVLQCQATSQSIKEVMLYSVVEAGAVSSCLTSTKAALDTRTLPWIRENALERLQAERTIVIMNDFIDGATTDTSILLSKQRLAL</sequence>
<accession>A0A1L9X082</accession>
<dbReference type="Gene3D" id="3.20.20.190">
    <property type="entry name" value="Phosphatidylinositol (PI) phosphodiesterase"/>
    <property type="match status" value="1"/>
</dbReference>
<dbReference type="EMBL" id="KV878973">
    <property type="protein sequence ID" value="OJK01861.1"/>
    <property type="molecule type" value="Genomic_DNA"/>
</dbReference>
<organism evidence="1 2">
    <name type="scientific">Aspergillus aculeatus (strain ATCC 16872 / CBS 172.66 / WB 5094)</name>
    <dbReference type="NCBI Taxonomy" id="690307"/>
    <lineage>
        <taxon>Eukaryota</taxon>
        <taxon>Fungi</taxon>
        <taxon>Dikarya</taxon>
        <taxon>Ascomycota</taxon>
        <taxon>Pezizomycotina</taxon>
        <taxon>Eurotiomycetes</taxon>
        <taxon>Eurotiomycetidae</taxon>
        <taxon>Eurotiales</taxon>
        <taxon>Aspergillaceae</taxon>
        <taxon>Aspergillus</taxon>
        <taxon>Aspergillus subgen. Circumdati</taxon>
    </lineage>
</organism>
<dbReference type="GO" id="GO:0008081">
    <property type="term" value="F:phosphoric diester hydrolase activity"/>
    <property type="evidence" value="ECO:0007669"/>
    <property type="project" value="InterPro"/>
</dbReference>
<dbReference type="InterPro" id="IPR051057">
    <property type="entry name" value="PI-PLC_domain"/>
</dbReference>
<dbReference type="GeneID" id="30969607"/>
<proteinExistence type="predicted"/>
<keyword evidence="2" id="KW-1185">Reference proteome</keyword>
<name>A0A1L9X082_ASPA1</name>
<dbReference type="InterPro" id="IPR017946">
    <property type="entry name" value="PLC-like_Pdiesterase_TIM-brl"/>
</dbReference>
<dbReference type="GO" id="GO:0006629">
    <property type="term" value="P:lipid metabolic process"/>
    <property type="evidence" value="ECO:0007669"/>
    <property type="project" value="InterPro"/>
</dbReference>
<dbReference type="PANTHER" id="PTHR13593">
    <property type="match status" value="1"/>
</dbReference>
<evidence type="ECO:0000313" key="2">
    <source>
        <dbReference type="Proteomes" id="UP000184546"/>
    </source>
</evidence>